<accession>A0A9W8HVR5</accession>
<dbReference type="AlphaFoldDB" id="A0A9W8HVR5"/>
<name>A0A9W8HVR5_9FUNG</name>
<keyword evidence="3" id="KW-1185">Reference proteome</keyword>
<feature type="chain" id="PRO_5040967556" evidence="1">
    <location>
        <begin position="19"/>
        <end position="138"/>
    </location>
</feature>
<protein>
    <submittedName>
        <fullName evidence="2">Uncharacterized protein</fullName>
    </submittedName>
</protein>
<reference evidence="2" key="1">
    <citation type="submission" date="2022-07" db="EMBL/GenBank/DDBJ databases">
        <title>Phylogenomic reconstructions and comparative analyses of Kickxellomycotina fungi.</title>
        <authorList>
            <person name="Reynolds N.K."/>
            <person name="Stajich J.E."/>
            <person name="Barry K."/>
            <person name="Grigoriev I.V."/>
            <person name="Crous P."/>
            <person name="Smith M.E."/>
        </authorList>
    </citation>
    <scope>NUCLEOTIDE SEQUENCE</scope>
    <source>
        <strain evidence="2">NRRL 1565</strain>
    </source>
</reference>
<keyword evidence="1" id="KW-0732">Signal</keyword>
<gene>
    <name evidence="2" type="ORF">H4R20_006513</name>
</gene>
<evidence type="ECO:0000313" key="3">
    <source>
        <dbReference type="Proteomes" id="UP001140094"/>
    </source>
</evidence>
<dbReference type="EMBL" id="JANBUO010002870">
    <property type="protein sequence ID" value="KAJ2793531.1"/>
    <property type="molecule type" value="Genomic_DNA"/>
</dbReference>
<dbReference type="Proteomes" id="UP001140094">
    <property type="component" value="Unassembled WGS sequence"/>
</dbReference>
<feature type="signal peptide" evidence="1">
    <location>
        <begin position="1"/>
        <end position="18"/>
    </location>
</feature>
<sequence>MRFFKTAAIFAVAAVAAASPLAVRGPGYSTDVAAPGGDAPDSGKNECGVTKDQIAALQPLLEAAHLDETVDGVKQLAKLLLGGVGGVLTGPVKGILGGVTGLVSNVLGIDIKLDGTVDAVANLVDTQVPCLLDTIVRK</sequence>
<evidence type="ECO:0000313" key="2">
    <source>
        <dbReference type="EMBL" id="KAJ2793531.1"/>
    </source>
</evidence>
<proteinExistence type="predicted"/>
<evidence type="ECO:0000256" key="1">
    <source>
        <dbReference type="SAM" id="SignalP"/>
    </source>
</evidence>
<comment type="caution">
    <text evidence="2">The sequence shown here is derived from an EMBL/GenBank/DDBJ whole genome shotgun (WGS) entry which is preliminary data.</text>
</comment>
<organism evidence="2 3">
    <name type="scientific">Coemansia guatemalensis</name>
    <dbReference type="NCBI Taxonomy" id="2761395"/>
    <lineage>
        <taxon>Eukaryota</taxon>
        <taxon>Fungi</taxon>
        <taxon>Fungi incertae sedis</taxon>
        <taxon>Zoopagomycota</taxon>
        <taxon>Kickxellomycotina</taxon>
        <taxon>Kickxellomycetes</taxon>
        <taxon>Kickxellales</taxon>
        <taxon>Kickxellaceae</taxon>
        <taxon>Coemansia</taxon>
    </lineage>
</organism>
<dbReference type="OrthoDB" id="5593202at2759"/>